<feature type="region of interest" description="Disordered" evidence="1">
    <location>
        <begin position="100"/>
        <end position="120"/>
    </location>
</feature>
<evidence type="ECO:0000313" key="2">
    <source>
        <dbReference type="EMBL" id="OBZ93396.1"/>
    </source>
</evidence>
<evidence type="ECO:0000313" key="3">
    <source>
        <dbReference type="Proteomes" id="UP000093111"/>
    </source>
</evidence>
<proteinExistence type="predicted"/>
<protein>
    <submittedName>
        <fullName evidence="2">Uncharacterized protein</fullName>
    </submittedName>
</protein>
<dbReference type="OrthoDB" id="7437883at2"/>
<name>A0A1C7NXH0_9HYPH</name>
<accession>A0A1C7NXH0</accession>
<evidence type="ECO:0000256" key="1">
    <source>
        <dbReference type="SAM" id="MobiDB-lite"/>
    </source>
</evidence>
<dbReference type="RefSeq" id="WP_068956292.1">
    <property type="nucleotide sequence ID" value="NZ_LGLV01000014.1"/>
</dbReference>
<dbReference type="EMBL" id="LGLV01000014">
    <property type="protein sequence ID" value="OBZ93396.1"/>
    <property type="molecule type" value="Genomic_DNA"/>
</dbReference>
<sequence length="134" mass="14735">MKNQTASPQLFQRKISEFCQVRVAPVTSQRAFDNIRSYMLNLIAFRTVPPSKSGNLDWQEIAATCDLREVLTPALKRAIQPGLDAIARWLCESGKGGLVEPGRGRRKPASNGTLVRKTPSVSAPMEIARASANR</sequence>
<dbReference type="Proteomes" id="UP000093111">
    <property type="component" value="Unassembled WGS sequence"/>
</dbReference>
<organism evidence="2 3">
    <name type="scientific">Pararhizobium polonicum</name>
    <dbReference type="NCBI Taxonomy" id="1612624"/>
    <lineage>
        <taxon>Bacteria</taxon>
        <taxon>Pseudomonadati</taxon>
        <taxon>Pseudomonadota</taxon>
        <taxon>Alphaproteobacteria</taxon>
        <taxon>Hyphomicrobiales</taxon>
        <taxon>Rhizobiaceae</taxon>
        <taxon>Rhizobium/Agrobacterium group</taxon>
        <taxon>Pararhizobium</taxon>
    </lineage>
</organism>
<keyword evidence="3" id="KW-1185">Reference proteome</keyword>
<reference evidence="2 3" key="1">
    <citation type="journal article" date="2016" name="Syst. Appl. Microbiol.">
        <title>Pararhizobium polonicum sp. nov. isolated from tumors on stone fruit rootstocks.</title>
        <authorList>
            <person name="Pulawska J."/>
            <person name="Kuzmanovic N."/>
            <person name="Willems A."/>
            <person name="Pothier J.F."/>
        </authorList>
    </citation>
    <scope>NUCLEOTIDE SEQUENCE [LARGE SCALE GENOMIC DNA]</scope>
    <source>
        <strain evidence="2 3">F5.1</strain>
    </source>
</reference>
<dbReference type="AlphaFoldDB" id="A0A1C7NXH0"/>
<comment type="caution">
    <text evidence="2">The sequence shown here is derived from an EMBL/GenBank/DDBJ whole genome shotgun (WGS) entry which is preliminary data.</text>
</comment>
<gene>
    <name evidence="2" type="ORF">ADU59_21255</name>
</gene>